<feature type="region of interest" description="Disordered" evidence="1">
    <location>
        <begin position="116"/>
        <end position="139"/>
    </location>
</feature>
<evidence type="ECO:0000256" key="1">
    <source>
        <dbReference type="SAM" id="MobiDB-lite"/>
    </source>
</evidence>
<evidence type="ECO:0000313" key="2">
    <source>
        <dbReference type="EMBL" id="SEC31395.1"/>
    </source>
</evidence>
<gene>
    <name evidence="2" type="ORF">SAMN05192540_2869</name>
</gene>
<name>A0A1H4RHP5_9FLAO</name>
<feature type="compositionally biased region" description="Basic and acidic residues" evidence="1">
    <location>
        <begin position="123"/>
        <end position="139"/>
    </location>
</feature>
<proteinExistence type="predicted"/>
<evidence type="ECO:0000313" key="3">
    <source>
        <dbReference type="Proteomes" id="UP000183038"/>
    </source>
</evidence>
<dbReference type="EMBL" id="FNTB01000001">
    <property type="protein sequence ID" value="SEC31395.1"/>
    <property type="molecule type" value="Genomic_DNA"/>
</dbReference>
<organism evidence="2 3">
    <name type="scientific">Maribacter dokdonensis</name>
    <dbReference type="NCBI Taxonomy" id="320912"/>
    <lineage>
        <taxon>Bacteria</taxon>
        <taxon>Pseudomonadati</taxon>
        <taxon>Bacteroidota</taxon>
        <taxon>Flavobacteriia</taxon>
        <taxon>Flavobacteriales</taxon>
        <taxon>Flavobacteriaceae</taxon>
        <taxon>Maribacter</taxon>
    </lineage>
</organism>
<dbReference type="AlphaFoldDB" id="A0A1H4RHP5"/>
<protein>
    <submittedName>
        <fullName evidence="2">Uncharacterized protein</fullName>
    </submittedName>
</protein>
<dbReference type="RefSeq" id="WP_254780436.1">
    <property type="nucleotide sequence ID" value="NZ_FNTB01000001.1"/>
</dbReference>
<reference evidence="2 3" key="1">
    <citation type="submission" date="2016-10" db="EMBL/GenBank/DDBJ databases">
        <authorList>
            <person name="de Groot N.N."/>
        </authorList>
    </citation>
    <scope>NUCLEOTIDE SEQUENCE [LARGE SCALE GENOMIC DNA]</scope>
    <source>
        <strain evidence="2 3">MAR_2009_71</strain>
    </source>
</reference>
<accession>A0A1H4RHP5</accession>
<dbReference type="Proteomes" id="UP000183038">
    <property type="component" value="Unassembled WGS sequence"/>
</dbReference>
<sequence>MSLNSILLPTVYDNVYGLNMKLNYSEPKFYTGGVPINGWSKLTYRQKKDALAKDWYVYFSYRNPKTNMLERQTPIKAGVNHLKTKKERLQFMKVIKRILISKLENGYVPKSYEQSIKATQSDSKVENIEKPKTVPEKTE</sequence>